<name>F5L3M8_CALTT</name>
<dbReference type="EMBL" id="AFCE01000051">
    <property type="protein sequence ID" value="EGL84062.1"/>
    <property type="molecule type" value="Genomic_DNA"/>
</dbReference>
<dbReference type="SUPFAM" id="SSF51679">
    <property type="entry name" value="Bacterial luciferase-like"/>
    <property type="match status" value="1"/>
</dbReference>
<reference evidence="1 2" key="1">
    <citation type="journal article" date="2011" name="J. Bacteriol.">
        <title>Draft genome sequence of the thermoalkaliphilic Caldalkalibacillus thermarum strain TA2.A1.</title>
        <authorList>
            <person name="Kalamorz F."/>
            <person name="Keis S."/>
            <person name="McMillan D.G."/>
            <person name="Olsson K."/>
            <person name="Stanton J.A."/>
            <person name="Stockwell P."/>
            <person name="Black M.A."/>
            <person name="Klingeman D.M."/>
            <person name="Land M.L."/>
            <person name="Han C.S."/>
            <person name="Martin S.L."/>
            <person name="Becher S.A."/>
            <person name="Peddie C.J."/>
            <person name="Morgan H.W."/>
            <person name="Matthies D."/>
            <person name="Preiss L."/>
            <person name="Meier T."/>
            <person name="Brown S.D."/>
            <person name="Cook G.M."/>
        </authorList>
    </citation>
    <scope>NUCLEOTIDE SEQUENCE [LARGE SCALE GENOMIC DNA]</scope>
    <source>
        <strain evidence="1 2">TA2.A1</strain>
    </source>
</reference>
<evidence type="ECO:0000313" key="1">
    <source>
        <dbReference type="EMBL" id="EGL84062.1"/>
    </source>
</evidence>
<proteinExistence type="predicted"/>
<comment type="caution">
    <text evidence="1">The sequence shown here is derived from an EMBL/GenBank/DDBJ whole genome shotgun (WGS) entry which is preliminary data.</text>
</comment>
<dbReference type="CDD" id="cd00347">
    <property type="entry name" value="Flavin_utilizing_monoxygenases"/>
    <property type="match status" value="1"/>
</dbReference>
<dbReference type="GO" id="GO:0016705">
    <property type="term" value="F:oxidoreductase activity, acting on paired donors, with incorporation or reduction of molecular oxygen"/>
    <property type="evidence" value="ECO:0007669"/>
    <property type="project" value="InterPro"/>
</dbReference>
<gene>
    <name evidence="1" type="ORF">CathTA2_0387</name>
</gene>
<accession>F5L3M8</accession>
<sequence>MRLSILDQSILAKGRSHQATLAETVKLAQEAEMLGYHRFWVS</sequence>
<dbReference type="Proteomes" id="UP000010716">
    <property type="component" value="Unassembled WGS sequence"/>
</dbReference>
<dbReference type="AlphaFoldDB" id="F5L3M8"/>
<dbReference type="Gene3D" id="3.20.20.30">
    <property type="entry name" value="Luciferase-like domain"/>
    <property type="match status" value="1"/>
</dbReference>
<evidence type="ECO:0000313" key="2">
    <source>
        <dbReference type="Proteomes" id="UP000010716"/>
    </source>
</evidence>
<organism evidence="1 2">
    <name type="scientific">Caldalkalibacillus thermarum (strain TA2.A1)</name>
    <dbReference type="NCBI Taxonomy" id="986075"/>
    <lineage>
        <taxon>Bacteria</taxon>
        <taxon>Bacillati</taxon>
        <taxon>Bacillota</taxon>
        <taxon>Bacilli</taxon>
        <taxon>Bacillales</taxon>
        <taxon>Bacillaceae</taxon>
        <taxon>Caldalkalibacillus</taxon>
    </lineage>
</organism>
<protein>
    <submittedName>
        <fullName evidence="1">Luciferase-like, subgroup</fullName>
    </submittedName>
</protein>
<dbReference type="InterPro" id="IPR036661">
    <property type="entry name" value="Luciferase-like_sf"/>
</dbReference>